<feature type="region of interest" description="Disordered" evidence="1">
    <location>
        <begin position="234"/>
        <end position="266"/>
    </location>
</feature>
<keyword evidence="3" id="KW-1185">Reference proteome</keyword>
<dbReference type="EMBL" id="AAKM01000243">
    <property type="protein sequence ID" value="EDL42686.1"/>
    <property type="molecule type" value="Genomic_DNA"/>
</dbReference>
<organism evidence="2 3">
    <name type="scientific">Plasmodium vivax (strain Salvador I)</name>
    <dbReference type="NCBI Taxonomy" id="126793"/>
    <lineage>
        <taxon>Eukaryota</taxon>
        <taxon>Sar</taxon>
        <taxon>Alveolata</taxon>
        <taxon>Apicomplexa</taxon>
        <taxon>Aconoidasida</taxon>
        <taxon>Haemosporida</taxon>
        <taxon>Plasmodiidae</taxon>
        <taxon>Plasmodium</taxon>
        <taxon>Plasmodium (Plasmodium)</taxon>
    </lineage>
</organism>
<name>A5KD83_PLAVS</name>
<evidence type="ECO:0000313" key="2">
    <source>
        <dbReference type="EMBL" id="EDL42686.1"/>
    </source>
</evidence>
<reference evidence="2 3" key="1">
    <citation type="journal article" date="2008" name="Nature">
        <title>Comparative genomics of the neglected human malaria parasite Plasmodium vivax.</title>
        <authorList>
            <person name="Carlton J.M."/>
            <person name="Adams J.H."/>
            <person name="Silva J.C."/>
            <person name="Bidwell S.L."/>
            <person name="Lorenzi H."/>
            <person name="Caler E."/>
            <person name="Crabtree J."/>
            <person name="Angiuoli S.V."/>
            <person name="Merino E.F."/>
            <person name="Amedeo P."/>
            <person name="Cheng Q."/>
            <person name="Coulson R.M."/>
            <person name="Crabb B.S."/>
            <person name="Del Portillo H.A."/>
            <person name="Essien K."/>
            <person name="Feldblyum T.V."/>
            <person name="Fernandez-Becerra C."/>
            <person name="Gilson P.R."/>
            <person name="Gueye A.H."/>
            <person name="Guo X."/>
            <person name="Kang'a S."/>
            <person name="Kooij T.W."/>
            <person name="Korsinczky M."/>
            <person name="Meyer E.V."/>
            <person name="Nene V."/>
            <person name="Paulsen I."/>
            <person name="White O."/>
            <person name="Ralph S.A."/>
            <person name="Ren Q."/>
            <person name="Sargeant T.J."/>
            <person name="Salzberg S.L."/>
            <person name="Stoeckert C.J."/>
            <person name="Sullivan S.A."/>
            <person name="Yamamoto M.M."/>
            <person name="Hoffman S.L."/>
            <person name="Wortman J.R."/>
            <person name="Gardner M.J."/>
            <person name="Galinski M.R."/>
            <person name="Barnwell J.W."/>
            <person name="Fraser-Liggett C.M."/>
        </authorList>
    </citation>
    <scope>NUCLEOTIDE SEQUENCE [LARGE SCALE GENOMIC DNA]</scope>
    <source>
        <strain evidence="2 3">Salvador I</strain>
    </source>
</reference>
<dbReference type="GeneID" id="5471706"/>
<dbReference type="RefSeq" id="XP_001612479.1">
    <property type="nucleotide sequence ID" value="XM_001612429.1"/>
</dbReference>
<comment type="caution">
    <text evidence="2">The sequence shown here is derived from an EMBL/GenBank/DDBJ whole genome shotgun (WGS) entry which is preliminary data.</text>
</comment>
<proteinExistence type="predicted"/>
<dbReference type="PhylomeDB" id="A5KD83"/>
<dbReference type="VEuPathDB" id="PlasmoDB:PVX_067690"/>
<feature type="compositionally biased region" description="Basic and acidic residues" evidence="1">
    <location>
        <begin position="243"/>
        <end position="256"/>
    </location>
</feature>
<accession>A5KD83</accession>
<feature type="compositionally biased region" description="Polar residues" evidence="1">
    <location>
        <begin position="257"/>
        <end position="266"/>
    </location>
</feature>
<dbReference type="OMA" id="CNDIRED"/>
<gene>
    <name evidence="2" type="ORF">PVX_067690</name>
</gene>
<dbReference type="AlphaFoldDB" id="A5KD83"/>
<protein>
    <submittedName>
        <fullName evidence="2">Variable surface protein Vir1-like</fullName>
    </submittedName>
</protein>
<sequence length="266" mass="31382">MAESIYTYVDQFPDLASKIFGSGNVTEGTNKKNCEAFNNSKLKTYNGKEKQFINKCTKIVNYIDNVGADVSAKPAYFKYVNYWLYDTLNDVNPFSYNELLDEFYNKIEKFRNCKTYKKYINEEIYNGFKELHKLYDHFNEYKTESIKETKPSCGKGDECADLYELYVRKCKWMHNPDYCSSLEKFKDEYDKYRIPKNKCLDSMKYLTPVGYNPVANFLNFTSFGSWLRPRLPGGKNKTKKLEKKMQELKSTPDVRNSRYTLPYQSS</sequence>
<dbReference type="InParanoid" id="A5KD83"/>
<evidence type="ECO:0000313" key="3">
    <source>
        <dbReference type="Proteomes" id="UP000008333"/>
    </source>
</evidence>
<dbReference type="KEGG" id="pvx:PVX_067690"/>
<dbReference type="Proteomes" id="UP000008333">
    <property type="component" value="Unassembled WGS sequence"/>
</dbReference>
<evidence type="ECO:0000256" key="1">
    <source>
        <dbReference type="SAM" id="MobiDB-lite"/>
    </source>
</evidence>